<evidence type="ECO:0000256" key="1">
    <source>
        <dbReference type="ARBA" id="ARBA00005446"/>
    </source>
</evidence>
<dbReference type="GO" id="GO:0005524">
    <property type="term" value="F:ATP binding"/>
    <property type="evidence" value="ECO:0007669"/>
    <property type="project" value="UniProtKB-KW"/>
</dbReference>
<dbReference type="InterPro" id="IPR011545">
    <property type="entry name" value="DEAD/DEAH_box_helicase_dom"/>
</dbReference>
<keyword evidence="6" id="KW-0067">ATP-binding</keyword>
<dbReference type="NCBIfam" id="TIGR00614">
    <property type="entry name" value="recQ_fam"/>
    <property type="match status" value="1"/>
</dbReference>
<evidence type="ECO:0000256" key="3">
    <source>
        <dbReference type="ARBA" id="ARBA00022741"/>
    </source>
</evidence>
<keyword evidence="8" id="KW-0413">Isomerase</keyword>
<dbReference type="FunFam" id="3.40.50.300:FF:000296">
    <property type="entry name" value="ATP-dependent DNA helicase RecQ"/>
    <property type="match status" value="1"/>
</dbReference>
<protein>
    <recommendedName>
        <fullName evidence="11">ATP-dependent DNA helicase RecQ</fullName>
        <ecNumber evidence="10">5.6.2.4</ecNumber>
    </recommendedName>
    <alternativeName>
        <fullName evidence="12">DNA 3'-5' helicase RecQ</fullName>
    </alternativeName>
</protein>
<proteinExistence type="inferred from homology"/>
<sequence length="632" mass="72355">MATPLEILQKYWNHNQFRAPQEEIINAVLNKQNTVVLLPTGGGKSLCYQIPAILSHGVCIVVSPLIALIKDQVNSLKDKNIKAIALTSQLSQDETITAFDNLQFGDYKFLYISPEKLQSPLIQEKIKQLEVSIIAIDEAHCISEWGHDFRPSYLKLHILKELHPAATFIALTATATSNVLNDIQHNLKLENAQLFKKSFQRKNLQYYVIETEDTYNRLLSITKKINAPTIIYTKSRKQTKDICNFLINHNFKSSFYHGGLSVDEKNNAFNNWMQEKTPIMVATNAFGMGIDKANVTAVIHINIPDSLENFIQEAGRAGRDDNNAYSFILTNNAVINDSLTKFKTTSPTVKYIKKIYQHLNSFYSISYGDLPTELFSFSLQEFCATYQLNILKTYNTIKVLERENIIQLDENYSKKSTIQIALNNQQLFNYINSHPTFQNLLKLLLRTYGGIFDHITLINEFSLASKLGLSKTEIIKQLESLTKDGIINYTYQDSTSKLSFLVNREDNYTINRISKRIEQQQLLKFEKLNATINYLQNKKTCRNKLLLAYFNEIITEDCGKCDNCLAKTKNKATFKNISEAILNFLAISSYTSIEIINNLQYSEKEILNTLKILLEKNKITITSQNKIKRTDL</sequence>
<keyword evidence="2" id="KW-0479">Metal-binding</keyword>
<keyword evidence="16" id="KW-1185">Reference proteome</keyword>
<dbReference type="InterPro" id="IPR014001">
    <property type="entry name" value="Helicase_ATP-bd"/>
</dbReference>
<evidence type="ECO:0000256" key="5">
    <source>
        <dbReference type="ARBA" id="ARBA00022806"/>
    </source>
</evidence>
<comment type="catalytic activity">
    <reaction evidence="9">
        <text>Couples ATP hydrolysis with the unwinding of duplex DNA by translocating in the 3'-5' direction.</text>
        <dbReference type="EC" id="5.6.2.4"/>
    </reaction>
</comment>
<dbReference type="EC" id="5.6.2.4" evidence="10"/>
<dbReference type="EMBL" id="FOZP01000001">
    <property type="protein sequence ID" value="SFS30955.1"/>
    <property type="molecule type" value="Genomic_DNA"/>
</dbReference>
<keyword evidence="5 15" id="KW-0347">Helicase</keyword>
<dbReference type="Proteomes" id="UP000199312">
    <property type="component" value="Unassembled WGS sequence"/>
</dbReference>
<dbReference type="GO" id="GO:0043590">
    <property type="term" value="C:bacterial nucleoid"/>
    <property type="evidence" value="ECO:0007669"/>
    <property type="project" value="TreeGrafter"/>
</dbReference>
<dbReference type="GO" id="GO:0046872">
    <property type="term" value="F:metal ion binding"/>
    <property type="evidence" value="ECO:0007669"/>
    <property type="project" value="UniProtKB-KW"/>
</dbReference>
<dbReference type="Gene3D" id="1.10.10.10">
    <property type="entry name" value="Winged helix-like DNA-binding domain superfamily/Winged helix DNA-binding domain"/>
    <property type="match status" value="1"/>
</dbReference>
<reference evidence="16" key="1">
    <citation type="submission" date="2016-10" db="EMBL/GenBank/DDBJ databases">
        <authorList>
            <person name="Varghese N."/>
            <person name="Submissions S."/>
        </authorList>
    </citation>
    <scope>NUCLEOTIDE SEQUENCE [LARGE SCALE GENOMIC DNA]</scope>
    <source>
        <strain evidence="16">DSM 24450</strain>
    </source>
</reference>
<dbReference type="STRING" id="593133.SAMN04488006_0511"/>
<dbReference type="Pfam" id="PF00271">
    <property type="entry name" value="Helicase_C"/>
    <property type="match status" value="1"/>
</dbReference>
<dbReference type="GO" id="GO:0043138">
    <property type="term" value="F:3'-5' DNA helicase activity"/>
    <property type="evidence" value="ECO:0007669"/>
    <property type="project" value="UniProtKB-EC"/>
</dbReference>
<dbReference type="CDD" id="cd17920">
    <property type="entry name" value="DEXHc_RecQ"/>
    <property type="match status" value="1"/>
</dbReference>
<evidence type="ECO:0000256" key="6">
    <source>
        <dbReference type="ARBA" id="ARBA00022840"/>
    </source>
</evidence>
<accession>A0A1I6NSW6</accession>
<evidence type="ECO:0000256" key="8">
    <source>
        <dbReference type="ARBA" id="ARBA00023235"/>
    </source>
</evidence>
<dbReference type="Pfam" id="PF16124">
    <property type="entry name" value="RecQ_Zn_bind"/>
    <property type="match status" value="1"/>
</dbReference>
<organism evidence="15 16">
    <name type="scientific">Lutibacter maritimus</name>
    <dbReference type="NCBI Taxonomy" id="593133"/>
    <lineage>
        <taxon>Bacteria</taxon>
        <taxon>Pseudomonadati</taxon>
        <taxon>Bacteroidota</taxon>
        <taxon>Flavobacteriia</taxon>
        <taxon>Flavobacteriales</taxon>
        <taxon>Flavobacteriaceae</taxon>
        <taxon>Lutibacter</taxon>
    </lineage>
</organism>
<dbReference type="SMART" id="SM00487">
    <property type="entry name" value="DEXDc"/>
    <property type="match status" value="1"/>
</dbReference>
<dbReference type="GO" id="GO:0009378">
    <property type="term" value="F:four-way junction helicase activity"/>
    <property type="evidence" value="ECO:0007669"/>
    <property type="project" value="TreeGrafter"/>
</dbReference>
<dbReference type="GO" id="GO:0005737">
    <property type="term" value="C:cytoplasm"/>
    <property type="evidence" value="ECO:0007669"/>
    <property type="project" value="TreeGrafter"/>
</dbReference>
<dbReference type="InterPro" id="IPR001650">
    <property type="entry name" value="Helicase_C-like"/>
</dbReference>
<dbReference type="AlphaFoldDB" id="A0A1I6NSW6"/>
<evidence type="ECO:0000256" key="7">
    <source>
        <dbReference type="ARBA" id="ARBA00023125"/>
    </source>
</evidence>
<dbReference type="InterPro" id="IPR027417">
    <property type="entry name" value="P-loop_NTPase"/>
</dbReference>
<dbReference type="PROSITE" id="PS51194">
    <property type="entry name" value="HELICASE_CTER"/>
    <property type="match status" value="1"/>
</dbReference>
<dbReference type="SUPFAM" id="SSF52540">
    <property type="entry name" value="P-loop containing nucleoside triphosphate hydrolases"/>
    <property type="match status" value="1"/>
</dbReference>
<evidence type="ECO:0000256" key="12">
    <source>
        <dbReference type="ARBA" id="ARBA00044550"/>
    </source>
</evidence>
<evidence type="ECO:0000313" key="16">
    <source>
        <dbReference type="Proteomes" id="UP000199312"/>
    </source>
</evidence>
<comment type="similarity">
    <text evidence="1">Belongs to the helicase family. RecQ subfamily.</text>
</comment>
<dbReference type="OrthoDB" id="9763310at2"/>
<evidence type="ECO:0000256" key="4">
    <source>
        <dbReference type="ARBA" id="ARBA00022801"/>
    </source>
</evidence>
<dbReference type="InterPro" id="IPR004589">
    <property type="entry name" value="DNA_helicase_ATP-dep_RecQ"/>
</dbReference>
<gene>
    <name evidence="15" type="ORF">SAMN04488006_0511</name>
</gene>
<dbReference type="Pfam" id="PF00270">
    <property type="entry name" value="DEAD"/>
    <property type="match status" value="1"/>
</dbReference>
<name>A0A1I6NSW6_9FLAO</name>
<dbReference type="PROSITE" id="PS51192">
    <property type="entry name" value="HELICASE_ATP_BIND_1"/>
    <property type="match status" value="1"/>
</dbReference>
<dbReference type="GO" id="GO:0030894">
    <property type="term" value="C:replisome"/>
    <property type="evidence" value="ECO:0007669"/>
    <property type="project" value="TreeGrafter"/>
</dbReference>
<dbReference type="GO" id="GO:0016787">
    <property type="term" value="F:hydrolase activity"/>
    <property type="evidence" value="ECO:0007669"/>
    <property type="project" value="UniProtKB-KW"/>
</dbReference>
<dbReference type="GO" id="GO:0006281">
    <property type="term" value="P:DNA repair"/>
    <property type="evidence" value="ECO:0007669"/>
    <property type="project" value="TreeGrafter"/>
</dbReference>
<feature type="domain" description="Helicase C-terminal" evidence="14">
    <location>
        <begin position="217"/>
        <end position="378"/>
    </location>
</feature>
<dbReference type="PANTHER" id="PTHR13710:SF105">
    <property type="entry name" value="ATP-DEPENDENT DNA HELICASE Q1"/>
    <property type="match status" value="1"/>
</dbReference>
<dbReference type="SMART" id="SM00490">
    <property type="entry name" value="HELICc"/>
    <property type="match status" value="1"/>
</dbReference>
<dbReference type="GO" id="GO:0006310">
    <property type="term" value="P:DNA recombination"/>
    <property type="evidence" value="ECO:0007669"/>
    <property type="project" value="InterPro"/>
</dbReference>
<dbReference type="InterPro" id="IPR032284">
    <property type="entry name" value="RecQ_Zn-bd"/>
</dbReference>
<feature type="domain" description="Helicase ATP-binding" evidence="13">
    <location>
        <begin position="25"/>
        <end position="193"/>
    </location>
</feature>
<dbReference type="InterPro" id="IPR036388">
    <property type="entry name" value="WH-like_DNA-bd_sf"/>
</dbReference>
<evidence type="ECO:0000313" key="15">
    <source>
        <dbReference type="EMBL" id="SFS30955.1"/>
    </source>
</evidence>
<dbReference type="RefSeq" id="WP_090222251.1">
    <property type="nucleotide sequence ID" value="NZ_FOZP01000001.1"/>
</dbReference>
<evidence type="ECO:0000256" key="2">
    <source>
        <dbReference type="ARBA" id="ARBA00022723"/>
    </source>
</evidence>
<keyword evidence="4" id="KW-0378">Hydrolase</keyword>
<evidence type="ECO:0000256" key="9">
    <source>
        <dbReference type="ARBA" id="ARBA00034617"/>
    </source>
</evidence>
<dbReference type="Gene3D" id="3.40.50.300">
    <property type="entry name" value="P-loop containing nucleotide triphosphate hydrolases"/>
    <property type="match status" value="2"/>
</dbReference>
<keyword evidence="7" id="KW-0238">DNA-binding</keyword>
<evidence type="ECO:0000256" key="11">
    <source>
        <dbReference type="ARBA" id="ARBA00044535"/>
    </source>
</evidence>
<evidence type="ECO:0000256" key="10">
    <source>
        <dbReference type="ARBA" id="ARBA00034808"/>
    </source>
</evidence>
<dbReference type="GO" id="GO:0003677">
    <property type="term" value="F:DNA binding"/>
    <property type="evidence" value="ECO:0007669"/>
    <property type="project" value="UniProtKB-KW"/>
</dbReference>
<dbReference type="PANTHER" id="PTHR13710">
    <property type="entry name" value="DNA HELICASE RECQ FAMILY MEMBER"/>
    <property type="match status" value="1"/>
</dbReference>
<evidence type="ECO:0000259" key="13">
    <source>
        <dbReference type="PROSITE" id="PS51192"/>
    </source>
</evidence>
<evidence type="ECO:0000259" key="14">
    <source>
        <dbReference type="PROSITE" id="PS51194"/>
    </source>
</evidence>
<keyword evidence="3" id="KW-0547">Nucleotide-binding</keyword>